<evidence type="ECO:0000313" key="2">
    <source>
        <dbReference type="Proteomes" id="UP001597541"/>
    </source>
</evidence>
<evidence type="ECO:0000313" key="1">
    <source>
        <dbReference type="EMBL" id="MFD2612232.1"/>
    </source>
</evidence>
<reference evidence="2" key="1">
    <citation type="journal article" date="2019" name="Int. J. Syst. Evol. Microbiol.">
        <title>The Global Catalogue of Microorganisms (GCM) 10K type strain sequencing project: providing services to taxonomists for standard genome sequencing and annotation.</title>
        <authorList>
            <consortium name="The Broad Institute Genomics Platform"/>
            <consortium name="The Broad Institute Genome Sequencing Center for Infectious Disease"/>
            <person name="Wu L."/>
            <person name="Ma J."/>
        </authorList>
    </citation>
    <scope>NUCLEOTIDE SEQUENCE [LARGE SCALE GENOMIC DNA]</scope>
    <source>
        <strain evidence="2">KCTC 3950</strain>
    </source>
</reference>
<accession>A0ABW5PD32</accession>
<proteinExistence type="predicted"/>
<sequence>MMKYDSDYYSELTFINMEAEIEHRDGQWIDIYVRLTLDSAVPAPEEMEQLSAWVICNAGGNIVQIVALDAGCDTEYQFTPDEKRQLSAFVQTLDLN</sequence>
<keyword evidence="2" id="KW-1185">Reference proteome</keyword>
<gene>
    <name evidence="1" type="ORF">ACFSUF_07280</name>
</gene>
<name>A0ABW5PD32_9BACL</name>
<organism evidence="1 2">
    <name type="scientific">Paenibacillus gansuensis</name>
    <dbReference type="NCBI Taxonomy" id="306542"/>
    <lineage>
        <taxon>Bacteria</taxon>
        <taxon>Bacillati</taxon>
        <taxon>Bacillota</taxon>
        <taxon>Bacilli</taxon>
        <taxon>Bacillales</taxon>
        <taxon>Paenibacillaceae</taxon>
        <taxon>Paenibacillus</taxon>
    </lineage>
</organism>
<dbReference type="RefSeq" id="WP_377601560.1">
    <property type="nucleotide sequence ID" value="NZ_JBHUME010000005.1"/>
</dbReference>
<dbReference type="EMBL" id="JBHUME010000005">
    <property type="protein sequence ID" value="MFD2612232.1"/>
    <property type="molecule type" value="Genomic_DNA"/>
</dbReference>
<comment type="caution">
    <text evidence="1">The sequence shown here is derived from an EMBL/GenBank/DDBJ whole genome shotgun (WGS) entry which is preliminary data.</text>
</comment>
<dbReference type="Proteomes" id="UP001597541">
    <property type="component" value="Unassembled WGS sequence"/>
</dbReference>
<protein>
    <submittedName>
        <fullName evidence="1">Uncharacterized protein</fullName>
    </submittedName>
</protein>